<comment type="similarity">
    <text evidence="6">Belongs to the peptidase M48 family.</text>
</comment>
<evidence type="ECO:0000313" key="10">
    <source>
        <dbReference type="Proteomes" id="UP000609726"/>
    </source>
</evidence>
<proteinExistence type="inferred from homology"/>
<dbReference type="Pfam" id="PF01435">
    <property type="entry name" value="Peptidase_M48"/>
    <property type="match status" value="1"/>
</dbReference>
<evidence type="ECO:0000256" key="7">
    <source>
        <dbReference type="SAM" id="SignalP"/>
    </source>
</evidence>
<sequence length="240" mass="26284">MYFHRIAALLAMCLALSSGGASAVTQAEVEAGAARLYRVRIDALAQAGMLDRDAAFVARVARIAQRLGEQARRDNPAAPALSWEIHTSSDPDDNASCMAGGKILVSQAYVEQLALSDAELAMVLSHEMQHAILLHNLKEYKEAVRRDPGWLARPFSALEEALDHDARLMGQLAALNREQEVEADREGMAMAWRAGWRAKQLAAYFRKLEQAASMSHIGSASHPSALQRWRAARRQAGALE</sequence>
<keyword evidence="1 6" id="KW-0645">Protease</keyword>
<keyword evidence="3 6" id="KW-0378">Hydrolase</keyword>
<comment type="cofactor">
    <cofactor evidence="6">
        <name>Zn(2+)</name>
        <dbReference type="ChEBI" id="CHEBI:29105"/>
    </cofactor>
    <text evidence="6">Binds 1 zinc ion per subunit.</text>
</comment>
<dbReference type="PANTHER" id="PTHR22726:SF1">
    <property type="entry name" value="METALLOENDOPEPTIDASE OMA1, MITOCHONDRIAL"/>
    <property type="match status" value="1"/>
</dbReference>
<feature type="signal peptide" evidence="7">
    <location>
        <begin position="1"/>
        <end position="23"/>
    </location>
</feature>
<protein>
    <submittedName>
        <fullName evidence="9">M48 family metalloprotease</fullName>
    </submittedName>
</protein>
<organism evidence="9 10">
    <name type="scientific">Massilia mucilaginosa</name>
    <dbReference type="NCBI Taxonomy" id="2609282"/>
    <lineage>
        <taxon>Bacteria</taxon>
        <taxon>Pseudomonadati</taxon>
        <taxon>Pseudomonadota</taxon>
        <taxon>Betaproteobacteria</taxon>
        <taxon>Burkholderiales</taxon>
        <taxon>Oxalobacteraceae</taxon>
        <taxon>Telluria group</taxon>
        <taxon>Massilia</taxon>
    </lineage>
</organism>
<dbReference type="InterPro" id="IPR001915">
    <property type="entry name" value="Peptidase_M48"/>
</dbReference>
<evidence type="ECO:0000259" key="8">
    <source>
        <dbReference type="Pfam" id="PF01435"/>
    </source>
</evidence>
<evidence type="ECO:0000256" key="2">
    <source>
        <dbReference type="ARBA" id="ARBA00022723"/>
    </source>
</evidence>
<dbReference type="EMBL" id="WHJH01000052">
    <property type="protein sequence ID" value="NHZ92734.1"/>
    <property type="molecule type" value="Genomic_DNA"/>
</dbReference>
<evidence type="ECO:0000313" key="9">
    <source>
        <dbReference type="EMBL" id="NHZ92734.1"/>
    </source>
</evidence>
<comment type="caution">
    <text evidence="9">The sequence shown here is derived from an EMBL/GenBank/DDBJ whole genome shotgun (WGS) entry which is preliminary data.</text>
</comment>
<dbReference type="GO" id="GO:0008237">
    <property type="term" value="F:metallopeptidase activity"/>
    <property type="evidence" value="ECO:0007669"/>
    <property type="project" value="UniProtKB-KW"/>
</dbReference>
<dbReference type="Proteomes" id="UP000609726">
    <property type="component" value="Unassembled WGS sequence"/>
</dbReference>
<name>A0ABX0P1B6_9BURK</name>
<keyword evidence="5 6" id="KW-0482">Metalloprotease</keyword>
<dbReference type="InterPro" id="IPR051156">
    <property type="entry name" value="Mito/Outer_Membr_Metalloprot"/>
</dbReference>
<keyword evidence="2" id="KW-0479">Metal-binding</keyword>
<keyword evidence="10" id="KW-1185">Reference proteome</keyword>
<reference evidence="9 10" key="1">
    <citation type="submission" date="2019-10" db="EMBL/GenBank/DDBJ databases">
        <title>Taxonomy of Antarctic Massilia spp.: description of Massilia rubra sp. nov., Massilia aquatica sp. nov., Massilia mucilaginosa sp. nov., Massilia frigida sp. nov. isolated from streams, lakes and regoliths.</title>
        <authorList>
            <person name="Holochova P."/>
            <person name="Sedlacek I."/>
            <person name="Kralova S."/>
            <person name="Maslanova I."/>
            <person name="Busse H.-J."/>
            <person name="Stankova E."/>
            <person name="Vrbovska V."/>
            <person name="Kovarovic V."/>
            <person name="Bartak M."/>
            <person name="Svec P."/>
            <person name="Pantucek R."/>
        </authorList>
    </citation>
    <scope>NUCLEOTIDE SEQUENCE [LARGE SCALE GENOMIC DNA]</scope>
    <source>
        <strain evidence="9 10">CCM 8733</strain>
    </source>
</reference>
<keyword evidence="7" id="KW-0732">Signal</keyword>
<feature type="chain" id="PRO_5046599988" evidence="7">
    <location>
        <begin position="24"/>
        <end position="240"/>
    </location>
</feature>
<evidence type="ECO:0000256" key="4">
    <source>
        <dbReference type="ARBA" id="ARBA00022833"/>
    </source>
</evidence>
<gene>
    <name evidence="9" type="ORF">F2P45_27555</name>
</gene>
<keyword evidence="4 6" id="KW-0862">Zinc</keyword>
<accession>A0ABX0P1B6</accession>
<evidence type="ECO:0000256" key="5">
    <source>
        <dbReference type="ARBA" id="ARBA00023049"/>
    </source>
</evidence>
<evidence type="ECO:0000256" key="3">
    <source>
        <dbReference type="ARBA" id="ARBA00022801"/>
    </source>
</evidence>
<dbReference type="Gene3D" id="3.30.2010.10">
    <property type="entry name" value="Metalloproteases ('zincins'), catalytic domain"/>
    <property type="match status" value="1"/>
</dbReference>
<dbReference type="RefSeq" id="WP_166881429.1">
    <property type="nucleotide sequence ID" value="NZ_WHJH01000052.1"/>
</dbReference>
<evidence type="ECO:0000256" key="6">
    <source>
        <dbReference type="RuleBase" id="RU003983"/>
    </source>
</evidence>
<evidence type="ECO:0000256" key="1">
    <source>
        <dbReference type="ARBA" id="ARBA00022670"/>
    </source>
</evidence>
<dbReference type="PANTHER" id="PTHR22726">
    <property type="entry name" value="METALLOENDOPEPTIDASE OMA1"/>
    <property type="match status" value="1"/>
</dbReference>
<feature type="domain" description="Peptidase M48" evidence="8">
    <location>
        <begin position="61"/>
        <end position="234"/>
    </location>
</feature>